<protein>
    <submittedName>
        <fullName evidence="4">Calcipressin-2</fullName>
    </submittedName>
</protein>
<evidence type="ECO:0000256" key="2">
    <source>
        <dbReference type="SAM" id="MobiDB-lite"/>
    </source>
</evidence>
<dbReference type="GO" id="GO:0005737">
    <property type="term" value="C:cytoplasm"/>
    <property type="evidence" value="ECO:0007669"/>
    <property type="project" value="TreeGrafter"/>
</dbReference>
<evidence type="ECO:0000313" key="3">
    <source>
        <dbReference type="Proteomes" id="UP000050741"/>
    </source>
</evidence>
<dbReference type="GO" id="GO:0005634">
    <property type="term" value="C:nucleus"/>
    <property type="evidence" value="ECO:0007669"/>
    <property type="project" value="TreeGrafter"/>
</dbReference>
<feature type="compositionally biased region" description="Pro residues" evidence="2">
    <location>
        <begin position="232"/>
        <end position="242"/>
    </location>
</feature>
<reference evidence="3" key="1">
    <citation type="submission" date="2013-12" db="EMBL/GenBank/DDBJ databases">
        <authorList>
            <person name="Aslett M."/>
        </authorList>
    </citation>
    <scope>NUCLEOTIDE SEQUENCE [LARGE SCALE GENOMIC DNA]</scope>
    <source>
        <strain evidence="3">Lindley</strain>
    </source>
</reference>
<dbReference type="OrthoDB" id="17212at2759"/>
<name>A0A183CAA9_GLOPA</name>
<dbReference type="AlphaFoldDB" id="A0A183CAA9"/>
<reference evidence="4" key="3">
    <citation type="submission" date="2016-06" db="UniProtKB">
        <authorList>
            <consortium name="WormBaseParasite"/>
        </authorList>
    </citation>
    <scope>IDENTIFICATION</scope>
</reference>
<dbReference type="WBParaSite" id="GPLIN_000980900">
    <property type="protein sequence ID" value="GPLIN_000980900"/>
    <property type="gene ID" value="GPLIN_000980900"/>
</dbReference>
<feature type="region of interest" description="Disordered" evidence="2">
    <location>
        <begin position="203"/>
        <end position="242"/>
    </location>
</feature>
<dbReference type="GO" id="GO:0019722">
    <property type="term" value="P:calcium-mediated signaling"/>
    <property type="evidence" value="ECO:0007669"/>
    <property type="project" value="InterPro"/>
</dbReference>
<dbReference type="InterPro" id="IPR035979">
    <property type="entry name" value="RBD_domain_sf"/>
</dbReference>
<feature type="region of interest" description="Disordered" evidence="2">
    <location>
        <begin position="1"/>
        <end position="28"/>
    </location>
</feature>
<dbReference type="GO" id="GO:0003676">
    <property type="term" value="F:nucleic acid binding"/>
    <property type="evidence" value="ECO:0007669"/>
    <property type="project" value="InterPro"/>
</dbReference>
<keyword evidence="3" id="KW-1185">Reference proteome</keyword>
<dbReference type="Proteomes" id="UP000050741">
    <property type="component" value="Unassembled WGS sequence"/>
</dbReference>
<dbReference type="Gene3D" id="3.30.70.330">
    <property type="match status" value="1"/>
</dbReference>
<feature type="compositionally biased region" description="Basic and acidic residues" evidence="2">
    <location>
        <begin position="17"/>
        <end position="28"/>
    </location>
</feature>
<dbReference type="GO" id="GO:0008597">
    <property type="term" value="F:calcium-dependent protein serine/threonine phosphatase regulator activity"/>
    <property type="evidence" value="ECO:0007669"/>
    <property type="project" value="TreeGrafter"/>
</dbReference>
<evidence type="ECO:0000256" key="1">
    <source>
        <dbReference type="ARBA" id="ARBA00008209"/>
    </source>
</evidence>
<organism evidence="3 4">
    <name type="scientific">Globodera pallida</name>
    <name type="common">Potato cyst nematode worm</name>
    <name type="synonym">Heterodera pallida</name>
    <dbReference type="NCBI Taxonomy" id="36090"/>
    <lineage>
        <taxon>Eukaryota</taxon>
        <taxon>Metazoa</taxon>
        <taxon>Ecdysozoa</taxon>
        <taxon>Nematoda</taxon>
        <taxon>Chromadorea</taxon>
        <taxon>Rhabditida</taxon>
        <taxon>Tylenchina</taxon>
        <taxon>Tylenchomorpha</taxon>
        <taxon>Tylenchoidea</taxon>
        <taxon>Heteroderidae</taxon>
        <taxon>Heteroderinae</taxon>
        <taxon>Globodera</taxon>
    </lineage>
</organism>
<dbReference type="InterPro" id="IPR006931">
    <property type="entry name" value="Calcipressin"/>
</dbReference>
<evidence type="ECO:0000313" key="4">
    <source>
        <dbReference type="WBParaSite" id="GPLIN_000980900"/>
    </source>
</evidence>
<dbReference type="Pfam" id="PF04847">
    <property type="entry name" value="Calcipressin"/>
    <property type="match status" value="1"/>
</dbReference>
<dbReference type="InterPro" id="IPR012677">
    <property type="entry name" value="Nucleotide-bd_a/b_plait_sf"/>
</dbReference>
<dbReference type="SUPFAM" id="SSF54928">
    <property type="entry name" value="RNA-binding domain, RBD"/>
    <property type="match status" value="1"/>
</dbReference>
<comment type="similarity">
    <text evidence="1">Belongs to the RCAN family.</text>
</comment>
<dbReference type="PANTHER" id="PTHR10300">
    <property type="entry name" value="CALCIPRESSIN"/>
    <property type="match status" value="1"/>
</dbReference>
<dbReference type="PANTHER" id="PTHR10300:SF14">
    <property type="entry name" value="PROTEIN SARAH"/>
    <property type="match status" value="1"/>
</dbReference>
<proteinExistence type="inferred from homology"/>
<reference evidence="3" key="2">
    <citation type="submission" date="2014-05" db="EMBL/GenBank/DDBJ databases">
        <title>The genome and life-stage specific transcriptomes of Globodera pallida elucidate key aspects of plant parasitism by a cyst nematode.</title>
        <authorList>
            <person name="Cotton J.A."/>
            <person name="Lilley C.J."/>
            <person name="Jones L.M."/>
            <person name="Kikuchi T."/>
            <person name="Reid A.J."/>
            <person name="Thorpe P."/>
            <person name="Tsai I.J."/>
            <person name="Beasley H."/>
            <person name="Blok V."/>
            <person name="Cock P.J.A."/>
            <person name="Van den Akker S.E."/>
            <person name="Holroyd N."/>
            <person name="Hunt M."/>
            <person name="Mantelin S."/>
            <person name="Naghra H."/>
            <person name="Pain A."/>
            <person name="Palomares-Rius J.E."/>
            <person name="Zarowiecki M."/>
            <person name="Berriman M."/>
            <person name="Jones J.T."/>
            <person name="Urwin P.E."/>
        </authorList>
    </citation>
    <scope>NUCLEOTIDE SEQUENCE [LARGE SCALE GENOMIC DNA]</scope>
    <source>
        <strain evidence="3">Lindley</strain>
    </source>
</reference>
<accession>A0A183CAA9</accession>
<sequence length="242" mass="26582">MASPPTGGVAASIAMKGETKTEKEAAQIGEKSDLPTAIIIKDVPRELFDDPKQKENFTSMFDQISSDIVRTDFLKCFQRVRIIFEKPEHATAAKLLVEHHSFNGIKMKAFFAKNIKMTRRAYQDEAGHLTLPPLEKQFLISPPSSPPVGWVQHAEMAPVVCDFDLMARLASLTVDDKFELFEGDEHQRRPSIVITPCEKGGGGGLLGKVGSQPTVSVGNAEPDGIRSKVPLPHTPRPPVNEE</sequence>